<feature type="non-terminal residue" evidence="1">
    <location>
        <position position="78"/>
    </location>
</feature>
<keyword evidence="2" id="KW-1185">Reference proteome</keyword>
<evidence type="ECO:0000313" key="1">
    <source>
        <dbReference type="EMBL" id="CAF4608306.1"/>
    </source>
</evidence>
<dbReference type="EMBL" id="CAJOBG010074616">
    <property type="protein sequence ID" value="CAF4608306.1"/>
    <property type="molecule type" value="Genomic_DNA"/>
</dbReference>
<reference evidence="1" key="1">
    <citation type="submission" date="2021-02" db="EMBL/GenBank/DDBJ databases">
        <authorList>
            <person name="Nowell W R."/>
        </authorList>
    </citation>
    <scope>NUCLEOTIDE SEQUENCE</scope>
</reference>
<accession>A0A821CST0</accession>
<evidence type="ECO:0000313" key="2">
    <source>
        <dbReference type="Proteomes" id="UP000663866"/>
    </source>
</evidence>
<organism evidence="1 2">
    <name type="scientific">Rotaria magnacalcarata</name>
    <dbReference type="NCBI Taxonomy" id="392030"/>
    <lineage>
        <taxon>Eukaryota</taxon>
        <taxon>Metazoa</taxon>
        <taxon>Spiralia</taxon>
        <taxon>Gnathifera</taxon>
        <taxon>Rotifera</taxon>
        <taxon>Eurotatoria</taxon>
        <taxon>Bdelloidea</taxon>
        <taxon>Philodinida</taxon>
        <taxon>Philodinidae</taxon>
        <taxon>Rotaria</taxon>
    </lineage>
</organism>
<dbReference type="Proteomes" id="UP000663866">
    <property type="component" value="Unassembled WGS sequence"/>
</dbReference>
<proteinExistence type="predicted"/>
<sequence length="78" mass="9120">MDDSNQLLIVTAGTSYYYFNATGFFFYDSSSKTCTWSKTCNYQCEVYNYDSRFLDYAGEWIITNKWGNPQMKPISTQV</sequence>
<comment type="caution">
    <text evidence="1">The sequence shown here is derived from an EMBL/GenBank/DDBJ whole genome shotgun (WGS) entry which is preliminary data.</text>
</comment>
<name>A0A821CST0_9BILA</name>
<gene>
    <name evidence="1" type="ORF">OVN521_LOCUS45446</name>
</gene>
<dbReference type="AlphaFoldDB" id="A0A821CST0"/>
<protein>
    <submittedName>
        <fullName evidence="1">Uncharacterized protein</fullName>
    </submittedName>
</protein>